<dbReference type="Proteomes" id="UP000254230">
    <property type="component" value="Unassembled WGS sequence"/>
</dbReference>
<proteinExistence type="predicted"/>
<evidence type="ECO:0000313" key="2">
    <source>
        <dbReference type="Proteomes" id="UP000254230"/>
    </source>
</evidence>
<dbReference type="AlphaFoldDB" id="A0A378KYE2"/>
<gene>
    <name evidence="1" type="ORF">NCTC12376_03255</name>
</gene>
<name>A0A378KYE2_9GAMM</name>
<evidence type="ECO:0000313" key="1">
    <source>
        <dbReference type="EMBL" id="STY19416.1"/>
    </source>
</evidence>
<accession>A0A378KYE2</accession>
<reference evidence="1 2" key="1">
    <citation type="submission" date="2018-06" db="EMBL/GenBank/DDBJ databases">
        <authorList>
            <consortium name="Pathogen Informatics"/>
            <person name="Doyle S."/>
        </authorList>
    </citation>
    <scope>NUCLEOTIDE SEQUENCE [LARGE SCALE GENOMIC DNA]</scope>
    <source>
        <strain evidence="1 2">NCTC12376</strain>
    </source>
</reference>
<dbReference type="EMBL" id="UGOW01000001">
    <property type="protein sequence ID" value="STY19416.1"/>
    <property type="molecule type" value="Genomic_DNA"/>
</dbReference>
<sequence length="47" mass="5167">MGCAIDFNNGLSLFYAIYVRIGDTILNQMSDLDSVFLYSSSPSSALR</sequence>
<protein>
    <submittedName>
        <fullName evidence="1">Uncharacterized protein</fullName>
    </submittedName>
</protein>
<organism evidence="1 2">
    <name type="scientific">Legionella quateirensis</name>
    <dbReference type="NCBI Taxonomy" id="45072"/>
    <lineage>
        <taxon>Bacteria</taxon>
        <taxon>Pseudomonadati</taxon>
        <taxon>Pseudomonadota</taxon>
        <taxon>Gammaproteobacteria</taxon>
        <taxon>Legionellales</taxon>
        <taxon>Legionellaceae</taxon>
        <taxon>Legionella</taxon>
    </lineage>
</organism>